<dbReference type="Proteomes" id="UP000437736">
    <property type="component" value="Unassembled WGS sequence"/>
</dbReference>
<protein>
    <recommendedName>
        <fullName evidence="1">DNA-directed DNA polymerase</fullName>
        <ecNumber evidence="1">2.7.7.7</ecNumber>
    </recommendedName>
</protein>
<dbReference type="Gene3D" id="3.30.70.370">
    <property type="match status" value="1"/>
</dbReference>
<name>A0ABW9QPK0_9ACTN</name>
<organism evidence="5 6">
    <name type="scientific">Acidiferrimicrobium australe</name>
    <dbReference type="NCBI Taxonomy" id="2664430"/>
    <lineage>
        <taxon>Bacteria</taxon>
        <taxon>Bacillati</taxon>
        <taxon>Actinomycetota</taxon>
        <taxon>Acidimicrobiia</taxon>
        <taxon>Acidimicrobiales</taxon>
        <taxon>Acidimicrobiaceae</taxon>
        <taxon>Acidiferrimicrobium</taxon>
    </lineage>
</organism>
<dbReference type="Pfam" id="PF00476">
    <property type="entry name" value="DNA_pol_A"/>
    <property type="match status" value="1"/>
</dbReference>
<dbReference type="PRINTS" id="PR00868">
    <property type="entry name" value="DNAPOLI"/>
</dbReference>
<dbReference type="InterPro" id="IPR001098">
    <property type="entry name" value="DNA-dir_DNA_pol_A_palm_dom"/>
</dbReference>
<proteinExistence type="predicted"/>
<comment type="caution">
    <text evidence="5">The sequence shown here is derived from an EMBL/GenBank/DDBJ whole genome shotgun (WGS) entry which is preliminary data.</text>
</comment>
<keyword evidence="6" id="KW-1185">Reference proteome</keyword>
<dbReference type="InterPro" id="IPR043502">
    <property type="entry name" value="DNA/RNA_pol_sf"/>
</dbReference>
<comment type="catalytic activity">
    <reaction evidence="3">
        <text>DNA(n) + a 2'-deoxyribonucleoside 5'-triphosphate = DNA(n+1) + diphosphate</text>
        <dbReference type="Rhea" id="RHEA:22508"/>
        <dbReference type="Rhea" id="RHEA-COMP:17339"/>
        <dbReference type="Rhea" id="RHEA-COMP:17340"/>
        <dbReference type="ChEBI" id="CHEBI:33019"/>
        <dbReference type="ChEBI" id="CHEBI:61560"/>
        <dbReference type="ChEBI" id="CHEBI:173112"/>
        <dbReference type="EC" id="2.7.7.7"/>
    </reaction>
</comment>
<sequence length="585" mass="61498">MDAPDLVDALTSAGVGRGDPVALVVKPGVGIGVAGSGRAWAFAGVDDGPGSWPLSGVAAVEVAVRPRWVLWSAETAVILIRAGIRPAIAWDLAAVHRLLFGGWPADAGRVWAAAHGLAVEGVPLLRPADLFSSLDDADGDLGVPVRADGYLRAEWAAGAWGESPERLRTWAELAEEVAARQLAYLTAATDRPMALATARSESGAELLCAELTVDGLPMDRVAAESIIAGYVGPRPRDEGEAAERRVARDADVLRHVAPGVEVDLRSTAQVKVLLGRLGIEVADTRAWRLREIEDRHPVVGALLAWRKAERMGTTYGYRWLDEHLGADGRLRGEWSGSDGAAGRMTASAGLHSMPAELRPAVIAEAGMAFVRADLGQIEPRVLAVVSGDQALAVAAREDDMYAPVAAQLGVDRTTAKTAVLGAMYGASTGHGAQALRRLEAGYPVAMGYLSRAAQHAAARQDLRTYGGRLVRMGPAAPAGVAEPEAPGAAAARGRYGRNAVIQGAAAELFKMWAVTVRARISGMGARIVLCLHDELLVHAPREHAATVAQLLDAGLDEAVHRWAPGTAVRFLADIAVVTRWSDAKG</sequence>
<evidence type="ECO:0000313" key="6">
    <source>
        <dbReference type="Proteomes" id="UP000437736"/>
    </source>
</evidence>
<dbReference type="PANTHER" id="PTHR10133">
    <property type="entry name" value="DNA POLYMERASE I"/>
    <property type="match status" value="1"/>
</dbReference>
<evidence type="ECO:0000256" key="2">
    <source>
        <dbReference type="ARBA" id="ARBA00022705"/>
    </source>
</evidence>
<feature type="domain" description="DNA-directed DNA polymerase family A palm" evidence="4">
    <location>
        <begin position="356"/>
        <end position="543"/>
    </location>
</feature>
<dbReference type="Gene3D" id="1.10.150.20">
    <property type="entry name" value="5' to 3' exonuclease, C-terminal subdomain"/>
    <property type="match status" value="1"/>
</dbReference>
<evidence type="ECO:0000259" key="4">
    <source>
        <dbReference type="SMART" id="SM00482"/>
    </source>
</evidence>
<dbReference type="SUPFAM" id="SSF56672">
    <property type="entry name" value="DNA/RNA polymerases"/>
    <property type="match status" value="1"/>
</dbReference>
<evidence type="ECO:0000256" key="1">
    <source>
        <dbReference type="ARBA" id="ARBA00012417"/>
    </source>
</evidence>
<evidence type="ECO:0000256" key="3">
    <source>
        <dbReference type="ARBA" id="ARBA00049244"/>
    </source>
</evidence>
<dbReference type="PANTHER" id="PTHR10133:SF27">
    <property type="entry name" value="DNA POLYMERASE NU"/>
    <property type="match status" value="1"/>
</dbReference>
<reference evidence="5 6" key="1">
    <citation type="submission" date="2019-11" db="EMBL/GenBank/DDBJ databases">
        <title>Acidiferrimicrobium australis gen. nov., sp. nov., an acidophilic and obligately heterotrophic, member of the Actinobacteria that catalyses dissimilatory oxido- reduction of iron isolated from metal-rich acidic water in Chile.</title>
        <authorList>
            <person name="Gonzalez D."/>
            <person name="Huber K."/>
            <person name="Hedrich S."/>
            <person name="Rojas-Villalobos C."/>
            <person name="Quatrini R."/>
            <person name="Dinamarca M.A."/>
            <person name="Schwarz A."/>
            <person name="Canales C."/>
            <person name="Nancucheo I."/>
        </authorList>
    </citation>
    <scope>NUCLEOTIDE SEQUENCE [LARGE SCALE GENOMIC DNA]</scope>
    <source>
        <strain evidence="5 6">USS-CCA1</strain>
    </source>
</reference>
<keyword evidence="2" id="KW-0235">DNA replication</keyword>
<gene>
    <name evidence="5" type="ORF">GHK86_02175</name>
</gene>
<dbReference type="EMBL" id="WJHE01000092">
    <property type="protein sequence ID" value="MST31537.1"/>
    <property type="molecule type" value="Genomic_DNA"/>
</dbReference>
<dbReference type="InterPro" id="IPR002298">
    <property type="entry name" value="DNA_polymerase_A"/>
</dbReference>
<dbReference type="SMART" id="SM00482">
    <property type="entry name" value="POLAc"/>
    <property type="match status" value="1"/>
</dbReference>
<accession>A0ABW9QPK0</accession>
<evidence type="ECO:0000313" key="5">
    <source>
        <dbReference type="EMBL" id="MST31537.1"/>
    </source>
</evidence>
<dbReference type="EC" id="2.7.7.7" evidence="1"/>